<name>A0A2M9G7F4_9PROT</name>
<sequence length="228" mass="24957">MTDPALKARIDHALRYPFDPPGRSYLFRDGRMEEIERFEAEGRVPVVASGSNGSPLRLREKYGDAGEIPVSFGTIRDLVPVFAARITSYGSVPATLAVLEGERAGVHVTWLTEGQLEIMHETESVGRGYAYCRLDGFELDLGPHGRPESAFAYIALHGAFAPDGRALPLHQVSQHEAQAHAARLAAHAGELHEFVGRNLADLEHRGRANDALGRFGLPVAHPRIVRLI</sequence>
<protein>
    <submittedName>
        <fullName evidence="1">Uncharacterized protein</fullName>
    </submittedName>
</protein>
<dbReference type="AlphaFoldDB" id="A0A2M9G7F4"/>
<proteinExistence type="predicted"/>
<dbReference type="RefSeq" id="WP_109794431.1">
    <property type="nucleotide sequence ID" value="NZ_PHIG01000004.1"/>
</dbReference>
<comment type="caution">
    <text evidence="1">The sequence shown here is derived from an EMBL/GenBank/DDBJ whole genome shotgun (WGS) entry which is preliminary data.</text>
</comment>
<dbReference type="Proteomes" id="UP000229498">
    <property type="component" value="Unassembled WGS sequence"/>
</dbReference>
<dbReference type="OrthoDB" id="7626403at2"/>
<dbReference type="EMBL" id="PHIG01000004">
    <property type="protein sequence ID" value="PJK31606.1"/>
    <property type="molecule type" value="Genomic_DNA"/>
</dbReference>
<organism evidence="1 2">
    <name type="scientific">Minwuia thermotolerans</name>
    <dbReference type="NCBI Taxonomy" id="2056226"/>
    <lineage>
        <taxon>Bacteria</taxon>
        <taxon>Pseudomonadati</taxon>
        <taxon>Pseudomonadota</taxon>
        <taxon>Alphaproteobacteria</taxon>
        <taxon>Minwuiales</taxon>
        <taxon>Minwuiaceae</taxon>
        <taxon>Minwuia</taxon>
    </lineage>
</organism>
<evidence type="ECO:0000313" key="1">
    <source>
        <dbReference type="EMBL" id="PJK31606.1"/>
    </source>
</evidence>
<keyword evidence="2" id="KW-1185">Reference proteome</keyword>
<gene>
    <name evidence="1" type="ORF">CVT23_00685</name>
</gene>
<accession>A0A2M9G7F4</accession>
<evidence type="ECO:0000313" key="2">
    <source>
        <dbReference type="Proteomes" id="UP000229498"/>
    </source>
</evidence>
<reference evidence="1 2" key="1">
    <citation type="submission" date="2017-11" db="EMBL/GenBank/DDBJ databases">
        <title>Draft genome sequence of Rhizobiales bacterium SY3-13.</title>
        <authorList>
            <person name="Sun C."/>
        </authorList>
    </citation>
    <scope>NUCLEOTIDE SEQUENCE [LARGE SCALE GENOMIC DNA]</scope>
    <source>
        <strain evidence="1 2">SY3-13</strain>
    </source>
</reference>